<dbReference type="OrthoDB" id="3351982at2759"/>
<reference evidence="4" key="2">
    <citation type="submission" date="2016-04" db="EMBL/GenBank/DDBJ databases">
        <authorList>
            <person name="Guldener U."/>
            <person name="Guldener U."/>
        </authorList>
    </citation>
    <scope>NUCLEOTIDE SEQUENCE [LARGE SCALE GENOMIC DNA]</scope>
    <source>
        <strain evidence="4">UB2112</strain>
    </source>
</reference>
<reference evidence="3" key="3">
    <citation type="submission" date="2018-08" db="EMBL/GenBank/DDBJ databases">
        <authorList>
            <person name="Guldener U."/>
        </authorList>
    </citation>
    <scope>NUCLEOTIDE SEQUENCE</scope>
    <source>
        <strain evidence="3">UB2</strain>
    </source>
</reference>
<feature type="compositionally biased region" description="Low complexity" evidence="1">
    <location>
        <begin position="30"/>
        <end position="48"/>
    </location>
</feature>
<evidence type="ECO:0000256" key="1">
    <source>
        <dbReference type="SAM" id="MobiDB-lite"/>
    </source>
</evidence>
<name>A0A1K0FXM1_9BASI</name>
<dbReference type="Proteomes" id="UP000179920">
    <property type="component" value="Chromosome II"/>
</dbReference>
<feature type="compositionally biased region" description="Polar residues" evidence="1">
    <location>
        <begin position="667"/>
        <end position="676"/>
    </location>
</feature>
<feature type="compositionally biased region" description="Low complexity" evidence="1">
    <location>
        <begin position="779"/>
        <end position="820"/>
    </location>
</feature>
<feature type="region of interest" description="Disordered" evidence="1">
    <location>
        <begin position="286"/>
        <end position="305"/>
    </location>
</feature>
<protein>
    <submittedName>
        <fullName evidence="2">Uncharacterized protein</fullName>
    </submittedName>
</protein>
<dbReference type="Proteomes" id="UP000658997">
    <property type="component" value="Unassembled WGS sequence"/>
</dbReference>
<accession>A0A1K0FXM1</accession>
<feature type="region of interest" description="Disordered" evidence="1">
    <location>
        <begin position="1"/>
        <end position="281"/>
    </location>
</feature>
<dbReference type="AlphaFoldDB" id="A0A1K0FXM1"/>
<evidence type="ECO:0000313" key="3">
    <source>
        <dbReference type="EMBL" id="SYW81094.1"/>
    </source>
</evidence>
<dbReference type="EMBL" id="ULHB01000089">
    <property type="protein sequence ID" value="SYW81094.1"/>
    <property type="molecule type" value="Genomic_DNA"/>
</dbReference>
<evidence type="ECO:0000313" key="5">
    <source>
        <dbReference type="Proteomes" id="UP000658997"/>
    </source>
</evidence>
<feature type="compositionally biased region" description="Low complexity" evidence="1">
    <location>
        <begin position="95"/>
        <end position="114"/>
    </location>
</feature>
<sequence length="879" mass="93208">MTATRARTELAAAAASAPQNVKDVAPTQESASALALALAPLDADNSNDQTRARRTTTRTRKLPSRLLPSPSPPPSRPSSQYNANKQSKGGKDATEPSAASPLTTPTPSSLTPASKLRKASRSDVDSTSSEFDTPADKDGNLSSEDLGPGKRKRRPSSMYKPPSTLTTVETPWPASAVSASKSKKKGRSTSPEAPAQKGQSPSVALAQSRLKSRLSKGKSDAQTPSSNGLEAVPGDGDDSEAELEPSIYSTASKRLRIGQDDDSMHLSPPPLLPRDGSLRVRMPTNFTQPTFIRGGRVSLSPEASSKRPIKFGIRQFSRPALQTDEASQLPRPTKVDVHHSWKHADIMSSSPISAGISKFDNDSSIPLTYLPFRSATRSPAGFRHMHTTPFAVDEDEEEADDNEDDDENDFHQAMLDADFDLFDSQKSDSNAAKPMWSAASPRATTEDAEMDDTPATTPRTTPRSPQSGCDLPSPGSPRFKTEEDAGQSTTESKPLSFSAGRDSVFVHALPIAQVGADKPHQHAGSLTLSLPYSPAVAVSSPQLRAMDIDADAASLVARPSAKNASSDSNQMRTPVLQRRKHAGLPAGPHGLAPLKLGSDLMERGASNTAPYMQLSPMIEIESPLLSPALSLSLHTKGNDLPSPFIMGVGTLPDLEQPAPLDLAPADGSTTPKTSSPMVMLPAAPKLDLAHSAPVKDNTASSDPENKASVEPSNEVAKVDKPTPRRPALPPPRQIRFTTFTTPSVEPSESKAQQPSQPDLAKTTVPAVSTRQQQTWQHQSKSAGASSTSSKTDSTPDLVHSASSSPDSASDSPSPMSQADSTASGDGQVETILFGPPEKLDLHELDHAWGGNKAAQHQAALHRAKVSQTQIHHVDLNVAQ</sequence>
<feature type="region of interest" description="Disordered" evidence="1">
    <location>
        <begin position="389"/>
        <end position="408"/>
    </location>
</feature>
<feature type="compositionally biased region" description="Low complexity" evidence="1">
    <location>
        <begin position="1"/>
        <end position="17"/>
    </location>
</feature>
<feature type="compositionally biased region" description="Basic residues" evidence="1">
    <location>
        <begin position="52"/>
        <end position="63"/>
    </location>
</feature>
<feature type="compositionally biased region" description="Polar residues" evidence="1">
    <location>
        <begin position="765"/>
        <end position="778"/>
    </location>
</feature>
<reference evidence="2" key="1">
    <citation type="submission" date="2016-04" db="EMBL/GenBank/DDBJ databases">
        <authorList>
            <person name="Evans L.H."/>
            <person name="Alamgir A."/>
            <person name="Owens N."/>
            <person name="Weber N.D."/>
            <person name="Virtaneva K."/>
            <person name="Barbian K."/>
            <person name="Babar A."/>
            <person name="Rosenke K."/>
        </authorList>
    </citation>
    <scope>NUCLEOTIDE SEQUENCE</scope>
    <source>
        <strain evidence="2">UB2112</strain>
    </source>
</reference>
<dbReference type="EMBL" id="LT558118">
    <property type="protein sequence ID" value="SAM70860.1"/>
    <property type="molecule type" value="Genomic_DNA"/>
</dbReference>
<feature type="compositionally biased region" description="Polar residues" evidence="1">
    <location>
        <begin position="736"/>
        <end position="756"/>
    </location>
</feature>
<feature type="region of interest" description="Disordered" evidence="1">
    <location>
        <begin position="656"/>
        <end position="678"/>
    </location>
</feature>
<organism evidence="2 4">
    <name type="scientific">Ustilago bromivora</name>
    <dbReference type="NCBI Taxonomy" id="307758"/>
    <lineage>
        <taxon>Eukaryota</taxon>
        <taxon>Fungi</taxon>
        <taxon>Dikarya</taxon>
        <taxon>Basidiomycota</taxon>
        <taxon>Ustilaginomycotina</taxon>
        <taxon>Ustilaginomycetes</taxon>
        <taxon>Ustilaginales</taxon>
        <taxon>Ustilaginaceae</taxon>
        <taxon>Ustilago</taxon>
    </lineage>
</organism>
<feature type="region of interest" description="Disordered" evidence="1">
    <location>
        <begin position="692"/>
        <end position="831"/>
    </location>
</feature>
<gene>
    <name evidence="3" type="ORF">UBRO2_04126</name>
    <name evidence="2" type="ORF">UBRO_00425</name>
</gene>
<feature type="compositionally biased region" description="Acidic residues" evidence="1">
    <location>
        <begin position="392"/>
        <end position="408"/>
    </location>
</feature>
<feature type="region of interest" description="Disordered" evidence="1">
    <location>
        <begin position="424"/>
        <end position="496"/>
    </location>
</feature>
<evidence type="ECO:0000313" key="4">
    <source>
        <dbReference type="Proteomes" id="UP000179920"/>
    </source>
</evidence>
<proteinExistence type="predicted"/>
<feature type="compositionally biased region" description="Polar residues" evidence="1">
    <location>
        <begin position="486"/>
        <end position="495"/>
    </location>
</feature>
<keyword evidence="5" id="KW-1185">Reference proteome</keyword>
<feature type="compositionally biased region" description="Low complexity" evidence="1">
    <location>
        <begin position="453"/>
        <end position="465"/>
    </location>
</feature>
<evidence type="ECO:0000313" key="2">
    <source>
        <dbReference type="EMBL" id="SAM70860.1"/>
    </source>
</evidence>